<feature type="compositionally biased region" description="Basic and acidic residues" evidence="2">
    <location>
        <begin position="389"/>
        <end position="404"/>
    </location>
</feature>
<accession>A0A671TSN9</accession>
<evidence type="ECO:0008006" key="5">
    <source>
        <dbReference type="Google" id="ProtNLM"/>
    </source>
</evidence>
<feature type="compositionally biased region" description="Basic and acidic residues" evidence="2">
    <location>
        <begin position="539"/>
        <end position="551"/>
    </location>
</feature>
<feature type="compositionally biased region" description="Polar residues" evidence="2">
    <location>
        <begin position="446"/>
        <end position="461"/>
    </location>
</feature>
<proteinExistence type="predicted"/>
<feature type="compositionally biased region" description="Basic and acidic residues" evidence="2">
    <location>
        <begin position="679"/>
        <end position="691"/>
    </location>
</feature>
<feature type="compositionally biased region" description="Basic and acidic residues" evidence="2">
    <location>
        <begin position="739"/>
        <end position="752"/>
    </location>
</feature>
<feature type="compositionally biased region" description="Polar residues" evidence="2">
    <location>
        <begin position="376"/>
        <end position="385"/>
    </location>
</feature>
<reference evidence="3" key="3">
    <citation type="submission" date="2025-09" db="UniProtKB">
        <authorList>
            <consortium name="Ensembl"/>
        </authorList>
    </citation>
    <scope>IDENTIFICATION</scope>
</reference>
<feature type="region of interest" description="Disordered" evidence="2">
    <location>
        <begin position="982"/>
        <end position="1018"/>
    </location>
</feature>
<feature type="coiled-coil region" evidence="1">
    <location>
        <begin position="1062"/>
        <end position="1089"/>
    </location>
</feature>
<keyword evidence="1" id="KW-0175">Coiled coil</keyword>
<name>A0A671TSN9_SPAAU</name>
<feature type="compositionally biased region" description="Basic and acidic residues" evidence="2">
    <location>
        <begin position="631"/>
        <end position="647"/>
    </location>
</feature>
<dbReference type="Ensembl" id="ENSSAUT00010005401.1">
    <property type="protein sequence ID" value="ENSSAUP00010005003.1"/>
    <property type="gene ID" value="ENSSAUG00010002548.1"/>
</dbReference>
<dbReference type="OMA" id="DYECVSP"/>
<feature type="compositionally biased region" description="Basic and acidic residues" evidence="2">
    <location>
        <begin position="424"/>
        <end position="439"/>
    </location>
</feature>
<dbReference type="GeneTree" id="ENSGT00940000164697"/>
<reference evidence="3" key="1">
    <citation type="submission" date="2021-04" db="EMBL/GenBank/DDBJ databases">
        <authorList>
            <consortium name="Wellcome Sanger Institute Data Sharing"/>
        </authorList>
    </citation>
    <scope>NUCLEOTIDE SEQUENCE [LARGE SCALE GENOMIC DNA]</scope>
</reference>
<feature type="compositionally biased region" description="Basic and acidic residues" evidence="2">
    <location>
        <begin position="120"/>
        <end position="135"/>
    </location>
</feature>
<feature type="region of interest" description="Disordered" evidence="2">
    <location>
        <begin position="901"/>
        <end position="929"/>
    </location>
</feature>
<evidence type="ECO:0000313" key="3">
    <source>
        <dbReference type="Ensembl" id="ENSSAUP00010005003.1"/>
    </source>
</evidence>
<feature type="region of interest" description="Disordered" evidence="2">
    <location>
        <begin position="527"/>
        <end position="778"/>
    </location>
</feature>
<feature type="compositionally biased region" description="Polar residues" evidence="2">
    <location>
        <begin position="527"/>
        <end position="536"/>
    </location>
</feature>
<feature type="compositionally biased region" description="Basic and acidic residues" evidence="2">
    <location>
        <begin position="357"/>
        <end position="371"/>
    </location>
</feature>
<feature type="compositionally biased region" description="Polar residues" evidence="2">
    <location>
        <begin position="557"/>
        <end position="588"/>
    </location>
</feature>
<feature type="region of interest" description="Disordered" evidence="2">
    <location>
        <begin position="357"/>
        <end position="511"/>
    </location>
</feature>
<reference evidence="3" key="2">
    <citation type="submission" date="2025-08" db="UniProtKB">
        <authorList>
            <consortium name="Ensembl"/>
        </authorList>
    </citation>
    <scope>IDENTIFICATION</scope>
</reference>
<feature type="compositionally biased region" description="Basic and acidic residues" evidence="2">
    <location>
        <begin position="598"/>
        <end position="616"/>
    </location>
</feature>
<gene>
    <name evidence="3" type="primary">ccdc141</name>
</gene>
<keyword evidence="4" id="KW-1185">Reference proteome</keyword>
<sequence>MTIGETEESVTCGGQRKEAAAAAGGGGGGGGNMKLSFTTLSTIAIQAGQSQIVVSVLKSGSLVHLQLVQVHPGLCEIGSNRDENQTLIQEQQQLMDKLKKHEREVLAVVEKSRQTKQRRRRDEGMMEQKRGKKQEEEEGVYKAMGASLSEGWLLLLRLLERRQEVLQLASDFYCRTLEFSVGIDKVEDLKIKADDDRLTEVQLAYDSMRRGLLEKSLQVLTSSNVLLQKLRELQRTEALQRRGGVLQDEEAEEEESSRCSRGIALRLEELVEALQDRRRRADQAVRLQLQQAENRKKEHESRQAGSDDWTLTVEKNLDQTLTSGSTSTGSTGLKSDYKTKETRNLLSAFKFNQRAGSRSDLRLGSDPEVTRDLQPGSRSEVQPPSSLDVKTESESTSEETKDFDSGSTSDPKQSGSEFILKVGSRSDLKIDSPSDKTRDLTLGFGSEQTPGSRTEQTPDTVSESRAEETKNSSGSALDSESKSISDLKVASGVEESKNLQPESRPDLHPGFRLQFKPVYRLEEIQNLQSGFNFNLKTRSRSDPKLDTKPEKTLNVPPGSTSEQKSGSGSAVKTESGSAVKTESGSELTSDVAPESTSEESKNFESGSRLDETKDLQPESGPDLQSGLRFNLKTESRSDLKLDSKPEKTLNVPPGSTSYLKPESGPDLQSGFKFTLKTRSRSDPKLDTKPEKTLNVPPGSTSEQKSGSGSAVKTESGSAVKTETGSELTSDVPPGSTSHLKPESGPESNRDVAPESETEDKQEETKQHKAATANTSRQVAGQECMLGNETQSGADQARQALLTNQRQQLLSSCEHLVDKVRSWVQQGSSVLLNCSEAGRQLSEAEDILKTHLQLQTQAESVGCDAENMKQILDQIRGLHTDPTIRTSEPSRQLPPLKALTEQLKRGSTGRQTRTTAAQPSPPAAEQTGSLSPELAGQVDLVLKELQSLNSKIDSNLQLLRPYVAFLRRAEQVEEEMEGLREIYMRRPEEDEEEEEREGKEADNSNIRTTSSSSSPEKKKQVDACWQETLQRFLAVQELGNNYINTVSMASGAALHLPSVVSVVQQMVERLSRTKQEVNELQSQQQIQIQQQEYCRKYQERLLKTLKDLNCVSQLMDSCTEMDLGSDLQTSKLLEHFNQAGPHFTQLDTEVEYMEKSWETLRGVQGKLEFKGKAVKEEDLSELLKLQKSVKNKIHQSKSILDQTSSFHRTSQQLEALLQSDLTSPLTGLCGSTEAERSGKREQQQQIQSLFETASTLKTDICTAINHSGWTCFRVEQLEARLLSLDSRCVSWLNEAARREEKLCRELLACRLNDDINQLRDSFKELKKRFSNLKFNYLKRNDRTRNMKAVRNQLQQVELYEEKLQALRKRLQGVTGRLGSEVKDGGVAREVEDAINELQRQMGDFERSVSEHQKTLDMTRRLQQAMEEYQFWCEEASATIARVGKFSSECRSTEAVSVLYRQFEKFVWPTVPQQEERISQIAELAVRLHGAEEGQRYIEKTVSKHSEMVASIRELSDGLMELEAKLKVSQHKHT</sequence>
<evidence type="ECO:0000256" key="2">
    <source>
        <dbReference type="SAM" id="MobiDB-lite"/>
    </source>
</evidence>
<evidence type="ECO:0000313" key="4">
    <source>
        <dbReference type="Proteomes" id="UP000472265"/>
    </source>
</evidence>
<feature type="compositionally biased region" description="Polar residues" evidence="2">
    <location>
        <begin position="697"/>
        <end position="738"/>
    </location>
</feature>
<feature type="compositionally biased region" description="Polar residues" evidence="2">
    <location>
        <begin position="405"/>
        <end position="416"/>
    </location>
</feature>
<dbReference type="InParanoid" id="A0A671TSN9"/>
<organism evidence="3 4">
    <name type="scientific">Sparus aurata</name>
    <name type="common">Gilthead sea bream</name>
    <dbReference type="NCBI Taxonomy" id="8175"/>
    <lineage>
        <taxon>Eukaryota</taxon>
        <taxon>Metazoa</taxon>
        <taxon>Chordata</taxon>
        <taxon>Craniata</taxon>
        <taxon>Vertebrata</taxon>
        <taxon>Euteleostomi</taxon>
        <taxon>Actinopterygii</taxon>
        <taxon>Neopterygii</taxon>
        <taxon>Teleostei</taxon>
        <taxon>Neoteleostei</taxon>
        <taxon>Acanthomorphata</taxon>
        <taxon>Eupercaria</taxon>
        <taxon>Spariformes</taxon>
        <taxon>Sparidae</taxon>
        <taxon>Sparus</taxon>
    </lineage>
</organism>
<feature type="coiled-coil region" evidence="1">
    <location>
        <begin position="1314"/>
        <end position="1413"/>
    </location>
</feature>
<protein>
    <recommendedName>
        <fullName evidence="5">Coiled-coil domain-containing protein 141</fullName>
    </recommendedName>
</protein>
<feature type="compositionally biased region" description="Basic and acidic residues" evidence="2">
    <location>
        <begin position="293"/>
        <end position="302"/>
    </location>
</feature>
<feature type="region of interest" description="Disordered" evidence="2">
    <location>
        <begin position="110"/>
        <end position="138"/>
    </location>
</feature>
<feature type="compositionally biased region" description="Polar residues" evidence="2">
    <location>
        <begin position="907"/>
        <end position="917"/>
    </location>
</feature>
<evidence type="ECO:0000256" key="1">
    <source>
        <dbReference type="SAM" id="Coils"/>
    </source>
</evidence>
<dbReference type="Gene3D" id="1.20.58.60">
    <property type="match status" value="1"/>
</dbReference>
<feature type="region of interest" description="Disordered" evidence="2">
    <location>
        <begin position="290"/>
        <end position="311"/>
    </location>
</feature>
<dbReference type="Proteomes" id="UP000472265">
    <property type="component" value="Chromosome 9"/>
</dbReference>